<dbReference type="AlphaFoldDB" id="A0AAX3LIU2"/>
<keyword evidence="1" id="KW-0614">Plasmid</keyword>
<keyword evidence="2" id="KW-1185">Reference proteome</keyword>
<reference evidence="1 2" key="1">
    <citation type="submission" date="2023-01" db="EMBL/GenBank/DDBJ databases">
        <title>Genome sequence resource and annotation of Enterobacter ludwigii, an economically important pathogen of seedling wilt with strawberry.</title>
        <authorList>
            <person name="Xie Y."/>
        </authorList>
    </citation>
    <scope>NUCLEOTIDE SEQUENCE [LARGE SCALE GENOMIC DNA]</scope>
    <source>
        <strain evidence="1 2">CM-TZ4</strain>
        <plasmid evidence="1 2">unnamed1</plasmid>
    </source>
</reference>
<evidence type="ECO:0000313" key="1">
    <source>
        <dbReference type="EMBL" id="WCE15933.1"/>
    </source>
</evidence>
<evidence type="ECO:0000313" key="2">
    <source>
        <dbReference type="Proteomes" id="UP001210538"/>
    </source>
</evidence>
<protein>
    <submittedName>
        <fullName evidence="1">Uncharacterized protein</fullName>
    </submittedName>
</protein>
<organism evidence="1 2">
    <name type="scientific">Enterobacter ludwigii</name>
    <dbReference type="NCBI Taxonomy" id="299767"/>
    <lineage>
        <taxon>Bacteria</taxon>
        <taxon>Pseudomonadati</taxon>
        <taxon>Pseudomonadota</taxon>
        <taxon>Gammaproteobacteria</taxon>
        <taxon>Enterobacterales</taxon>
        <taxon>Enterobacteriaceae</taxon>
        <taxon>Enterobacter</taxon>
        <taxon>Enterobacter cloacae complex</taxon>
    </lineage>
</organism>
<name>A0AAX3LIU2_9ENTR</name>
<proteinExistence type="predicted"/>
<dbReference type="Proteomes" id="UP001210538">
    <property type="component" value="Plasmid unnamed1"/>
</dbReference>
<geneLocation type="plasmid" evidence="1 2">
    <name>unnamed1</name>
</geneLocation>
<sequence>MKAETSIAELALLRSSGGTRTVEAGDFSAASNASFAATMFLTAFNSFFSAEVAVAFIPVSDAIVAKSS</sequence>
<dbReference type="RefSeq" id="WP_265217087.1">
    <property type="nucleotide sequence ID" value="NZ_CP116348.1"/>
</dbReference>
<dbReference type="EMBL" id="CP116348">
    <property type="protein sequence ID" value="WCE15933.1"/>
    <property type="molecule type" value="Genomic_DNA"/>
</dbReference>
<gene>
    <name evidence="1" type="ORF">PHA72_26685</name>
</gene>
<accession>A0AAX3LIU2</accession>